<dbReference type="RefSeq" id="WP_188767481.1">
    <property type="nucleotide sequence ID" value="NZ_BMHK01000001.1"/>
</dbReference>
<evidence type="ECO:0000313" key="2">
    <source>
        <dbReference type="EMBL" id="GGB87937.1"/>
    </source>
</evidence>
<proteinExistence type="predicted"/>
<comment type="caution">
    <text evidence="2">The sequence shown here is derived from an EMBL/GenBank/DDBJ whole genome shotgun (WGS) entry which is preliminary data.</text>
</comment>
<dbReference type="AlphaFoldDB" id="A0A916TNZ2"/>
<name>A0A916TNZ2_9SPHN</name>
<dbReference type="Proteomes" id="UP000608154">
    <property type="component" value="Unassembled WGS sequence"/>
</dbReference>
<feature type="region of interest" description="Disordered" evidence="1">
    <location>
        <begin position="1"/>
        <end position="35"/>
    </location>
</feature>
<organism evidence="2 3">
    <name type="scientific">Novosphingobium endophyticum</name>
    <dbReference type="NCBI Taxonomy" id="1955250"/>
    <lineage>
        <taxon>Bacteria</taxon>
        <taxon>Pseudomonadati</taxon>
        <taxon>Pseudomonadota</taxon>
        <taxon>Alphaproteobacteria</taxon>
        <taxon>Sphingomonadales</taxon>
        <taxon>Sphingomonadaceae</taxon>
        <taxon>Novosphingobium</taxon>
    </lineage>
</organism>
<reference evidence="2" key="1">
    <citation type="journal article" date="2014" name="Int. J. Syst. Evol. Microbiol.">
        <title>Complete genome sequence of Corynebacterium casei LMG S-19264T (=DSM 44701T), isolated from a smear-ripened cheese.</title>
        <authorList>
            <consortium name="US DOE Joint Genome Institute (JGI-PGF)"/>
            <person name="Walter F."/>
            <person name="Albersmeier A."/>
            <person name="Kalinowski J."/>
            <person name="Ruckert C."/>
        </authorList>
    </citation>
    <scope>NUCLEOTIDE SEQUENCE</scope>
    <source>
        <strain evidence="2">CGMCC 1.15095</strain>
    </source>
</reference>
<accession>A0A916TNZ2</accession>
<keyword evidence="3" id="KW-1185">Reference proteome</keyword>
<gene>
    <name evidence="2" type="ORF">GCM10011494_02850</name>
</gene>
<evidence type="ECO:0000256" key="1">
    <source>
        <dbReference type="SAM" id="MobiDB-lite"/>
    </source>
</evidence>
<dbReference type="EMBL" id="BMHK01000001">
    <property type="protein sequence ID" value="GGB87937.1"/>
    <property type="molecule type" value="Genomic_DNA"/>
</dbReference>
<feature type="compositionally biased region" description="Basic and acidic residues" evidence="1">
    <location>
        <begin position="12"/>
        <end position="29"/>
    </location>
</feature>
<reference evidence="2" key="2">
    <citation type="submission" date="2020-09" db="EMBL/GenBank/DDBJ databases">
        <authorList>
            <person name="Sun Q."/>
            <person name="Zhou Y."/>
        </authorList>
    </citation>
    <scope>NUCLEOTIDE SEQUENCE</scope>
    <source>
        <strain evidence="2">CGMCC 1.15095</strain>
    </source>
</reference>
<evidence type="ECO:0000313" key="3">
    <source>
        <dbReference type="Proteomes" id="UP000608154"/>
    </source>
</evidence>
<protein>
    <submittedName>
        <fullName evidence="2">Uncharacterized protein</fullName>
    </submittedName>
</protein>
<sequence>MATSTKASPAIRNDELGQRVREARSRGDAEESDLTATFSPDELHDLMCTSLCRAGGRPCEQLISGHSGRVADIAFPDDQIVIEVKSITTDRGNDRAVQIRAGEILNEWAAKGAAPVLFGRKKVWLPDLQWDVARDLLKNLGNRVRREVAHANAQVRSTATALGFDQPRGLCVFVTPGNFAVGAKELREIVAHSVKPGEYRSLNAFLFVESWTEPGPPTKRLEVRPASRETMPGLPEGFMQRIMLPWFAMVSARVGEPVTVQSGLVDPEDELRTGAQRV</sequence>